<proteinExistence type="predicted"/>
<evidence type="ECO:0000313" key="3">
    <source>
        <dbReference type="Proteomes" id="UP000005801"/>
    </source>
</evidence>
<dbReference type="Pfam" id="PF07103">
    <property type="entry name" value="DUF1365"/>
    <property type="match status" value="1"/>
</dbReference>
<dbReference type="OrthoDB" id="5527594at2"/>
<dbReference type="RefSeq" id="WP_006970487.1">
    <property type="nucleotide sequence ID" value="NZ_ABCS01000011.1"/>
</dbReference>
<dbReference type="Proteomes" id="UP000005801">
    <property type="component" value="Unassembled WGS sequence"/>
</dbReference>
<sequence length="345" mass="38647">MGDLVAELVDDVGRFKKVLDRAFPGEQIDEADLEARREKMRRSRAKARSDEARAKGDQPVEADSKALVPTDAETEVARLQEEARGKHTLYAVTARHNRTKPFSSDFVGHAQAVRVTLPPTLEAAQPIWTHYGVVKKDDHLAFSIEEIVAGHAERFGRRPKVERVDLITGARHHDLDRFAPLSVFLAYEHADDDVPIFYVYESGSAQGNPAKLYWAEALDATIIDTAGFLFTPFARVNNIYKGRLIMNRAKTEPSLLSINIALDEDFEKHYIQITASYAVVEPGPVYWPITTQIEAAMRVFAIAQGMGCELELWERGFAQLGRSTLDWITEPPHRGKPQGYSGCSQ</sequence>
<dbReference type="AlphaFoldDB" id="A6G188"/>
<dbReference type="STRING" id="391625.PPSIR1_11425"/>
<dbReference type="EMBL" id="ABCS01000011">
    <property type="protein sequence ID" value="EDM80383.1"/>
    <property type="molecule type" value="Genomic_DNA"/>
</dbReference>
<protein>
    <submittedName>
        <fullName evidence="2">Uncharacterized protein</fullName>
    </submittedName>
</protein>
<comment type="caution">
    <text evidence="2">The sequence shown here is derived from an EMBL/GenBank/DDBJ whole genome shotgun (WGS) entry which is preliminary data.</text>
</comment>
<gene>
    <name evidence="2" type="ORF">PPSIR1_11425</name>
</gene>
<dbReference type="InterPro" id="IPR010775">
    <property type="entry name" value="DUF1365"/>
</dbReference>
<keyword evidence="3" id="KW-1185">Reference proteome</keyword>
<feature type="compositionally biased region" description="Basic and acidic residues" evidence="1">
    <location>
        <begin position="47"/>
        <end position="62"/>
    </location>
</feature>
<evidence type="ECO:0000313" key="2">
    <source>
        <dbReference type="EMBL" id="EDM80383.1"/>
    </source>
</evidence>
<accession>A6G188</accession>
<evidence type="ECO:0000256" key="1">
    <source>
        <dbReference type="SAM" id="MobiDB-lite"/>
    </source>
</evidence>
<reference evidence="2 3" key="1">
    <citation type="submission" date="2007-06" db="EMBL/GenBank/DDBJ databases">
        <authorList>
            <person name="Shimkets L."/>
            <person name="Ferriera S."/>
            <person name="Johnson J."/>
            <person name="Kravitz S."/>
            <person name="Beeson K."/>
            <person name="Sutton G."/>
            <person name="Rogers Y.-H."/>
            <person name="Friedman R."/>
            <person name="Frazier M."/>
            <person name="Venter J.C."/>
        </authorList>
    </citation>
    <scope>NUCLEOTIDE SEQUENCE [LARGE SCALE GENOMIC DNA]</scope>
    <source>
        <strain evidence="2 3">SIR-1</strain>
    </source>
</reference>
<organism evidence="2 3">
    <name type="scientific">Plesiocystis pacifica SIR-1</name>
    <dbReference type="NCBI Taxonomy" id="391625"/>
    <lineage>
        <taxon>Bacteria</taxon>
        <taxon>Pseudomonadati</taxon>
        <taxon>Myxococcota</taxon>
        <taxon>Polyangia</taxon>
        <taxon>Nannocystales</taxon>
        <taxon>Nannocystaceae</taxon>
        <taxon>Plesiocystis</taxon>
    </lineage>
</organism>
<name>A6G188_9BACT</name>
<feature type="region of interest" description="Disordered" evidence="1">
    <location>
        <begin position="34"/>
        <end position="62"/>
    </location>
</feature>